<accession>A0A3N0XMH3</accession>
<feature type="compositionally biased region" description="Basic and acidic residues" evidence="1">
    <location>
        <begin position="88"/>
        <end position="100"/>
    </location>
</feature>
<feature type="compositionally biased region" description="Basic and acidic residues" evidence="1">
    <location>
        <begin position="274"/>
        <end position="289"/>
    </location>
</feature>
<evidence type="ECO:0000256" key="1">
    <source>
        <dbReference type="SAM" id="MobiDB-lite"/>
    </source>
</evidence>
<evidence type="ECO:0000313" key="2">
    <source>
        <dbReference type="EMBL" id="ROI74424.1"/>
    </source>
</evidence>
<sequence length="650" mass="73503">MAPTKLRDIYKSSDVRKPRIRPRKIIWPVAPDGYIPNSVVRSLAPYPKFNRSHSCASKGLQVKEQVEGALILTEKLNYFLRKLFRPKEEQQNKSDDKGGLEDGIQSVPEETNIRASPKPFQSDVSEETKTGAKFTPLRRAVPQRQYLLQTKFLQQNATSVEELQTNTSSTEQLQTNTSSTEELQMKTSSVEELQTNTASIEDVQTNAASVEELKNEEDGEKDFIHPLKIEPQSLSEKSNEYPTKQAENVKKGQKASFKLPEGVSVSPRMLQEKEELQQEIEKEKQKKSFQDSINKKGHLPKIGDPNQNMWKKTNFSLKKLKSFVPPVLPMGDRRPNSVLISIRDDNSDRNTRSSSTKLPKMNKKGFDDRKQWTTLDKLFNPATSCGPGEVRGFASCLWSIDSCGSKEDSKNELAKKGTNVRANLPTRVGGVPQKFPQKNASSVKVLQKNNVEKLQTSESSVGELQKNASSIRELQTNACSLRELKNKEDYEKALVLLPQIVPQSQQLQQKNALSTEKAKKMEKVVWNPLTDDGPWSLTPWVENVSEDEWFNEWFEELTSQVEQKKNETKKDNTFQASRQNISLPKTGPPKQSTLPKTEYSIKQLNSSVLPFPLCNRRPGSVKTSKEESPSQRAPKKTNLKAFKPLCAVLE</sequence>
<gene>
    <name evidence="2" type="ORF">DPX16_21973</name>
</gene>
<dbReference type="Proteomes" id="UP000281406">
    <property type="component" value="Unassembled WGS sequence"/>
</dbReference>
<dbReference type="EMBL" id="RJVU01069130">
    <property type="protein sequence ID" value="ROI74424.1"/>
    <property type="molecule type" value="Genomic_DNA"/>
</dbReference>
<feature type="region of interest" description="Disordered" evidence="1">
    <location>
        <begin position="274"/>
        <end position="308"/>
    </location>
</feature>
<feature type="region of interest" description="Disordered" evidence="1">
    <location>
        <begin position="88"/>
        <end position="137"/>
    </location>
</feature>
<keyword evidence="3" id="KW-1185">Reference proteome</keyword>
<feature type="compositionally biased region" description="Polar residues" evidence="1">
    <location>
        <begin position="573"/>
        <end position="595"/>
    </location>
</feature>
<feature type="region of interest" description="Disordered" evidence="1">
    <location>
        <begin position="326"/>
        <end position="364"/>
    </location>
</feature>
<feature type="region of interest" description="Disordered" evidence="1">
    <location>
        <begin position="612"/>
        <end position="639"/>
    </location>
</feature>
<dbReference type="AlphaFoldDB" id="A0A3N0XMH3"/>
<dbReference type="OrthoDB" id="10582712at2759"/>
<feature type="region of interest" description="Disordered" evidence="1">
    <location>
        <begin position="564"/>
        <end position="595"/>
    </location>
</feature>
<feature type="compositionally biased region" description="Basic and acidic residues" evidence="1">
    <location>
        <begin position="342"/>
        <end position="351"/>
    </location>
</feature>
<reference evidence="2 3" key="1">
    <citation type="submission" date="2018-10" db="EMBL/GenBank/DDBJ databases">
        <title>Genome assembly for a Yunnan-Guizhou Plateau 3E fish, Anabarilius grahami (Regan), and its evolutionary and genetic applications.</title>
        <authorList>
            <person name="Jiang W."/>
        </authorList>
    </citation>
    <scope>NUCLEOTIDE SEQUENCE [LARGE SCALE GENOMIC DNA]</scope>
    <source>
        <strain evidence="2">AG-KIZ</strain>
        <tissue evidence="2">Muscle</tissue>
    </source>
</reference>
<organism evidence="2 3">
    <name type="scientific">Anabarilius grahami</name>
    <name type="common">Kanglang fish</name>
    <name type="synonym">Barilius grahami</name>
    <dbReference type="NCBI Taxonomy" id="495550"/>
    <lineage>
        <taxon>Eukaryota</taxon>
        <taxon>Metazoa</taxon>
        <taxon>Chordata</taxon>
        <taxon>Craniata</taxon>
        <taxon>Vertebrata</taxon>
        <taxon>Euteleostomi</taxon>
        <taxon>Actinopterygii</taxon>
        <taxon>Neopterygii</taxon>
        <taxon>Teleostei</taxon>
        <taxon>Ostariophysi</taxon>
        <taxon>Cypriniformes</taxon>
        <taxon>Xenocyprididae</taxon>
        <taxon>Xenocypridinae</taxon>
        <taxon>Xenocypridinae incertae sedis</taxon>
        <taxon>Anabarilius</taxon>
    </lineage>
</organism>
<protein>
    <submittedName>
        <fullName evidence="2">Uncharacterized protein</fullName>
    </submittedName>
</protein>
<feature type="region of interest" description="Disordered" evidence="1">
    <location>
        <begin position="161"/>
        <end position="182"/>
    </location>
</feature>
<proteinExistence type="predicted"/>
<evidence type="ECO:0000313" key="3">
    <source>
        <dbReference type="Proteomes" id="UP000281406"/>
    </source>
</evidence>
<comment type="caution">
    <text evidence="2">The sequence shown here is derived from an EMBL/GenBank/DDBJ whole genome shotgun (WGS) entry which is preliminary data.</text>
</comment>
<name>A0A3N0XMH3_ANAGA</name>